<dbReference type="Pfam" id="PF02738">
    <property type="entry name" value="MoCoBD_1"/>
    <property type="match status" value="1"/>
</dbReference>
<feature type="domain" description="Aldehyde oxidase/xanthine dehydrogenase a/b hammerhead" evidence="4">
    <location>
        <begin position="22"/>
        <end position="126"/>
    </location>
</feature>
<dbReference type="RefSeq" id="WP_345628783.1">
    <property type="nucleotide sequence ID" value="NZ_BAABJR010000004.1"/>
</dbReference>
<evidence type="ECO:0000313" key="6">
    <source>
        <dbReference type="Proteomes" id="UP001499878"/>
    </source>
</evidence>
<gene>
    <name evidence="5" type="ORF">GCM10023323_20430</name>
</gene>
<dbReference type="Gene3D" id="3.30.365.10">
    <property type="entry name" value="Aldehyde oxidase/xanthine dehydrogenase, molybdopterin binding domain"/>
    <property type="match status" value="4"/>
</dbReference>
<feature type="compositionally biased region" description="Basic and acidic residues" evidence="3">
    <location>
        <begin position="12"/>
        <end position="21"/>
    </location>
</feature>
<feature type="region of interest" description="Disordered" evidence="3">
    <location>
        <begin position="1"/>
        <end position="21"/>
    </location>
</feature>
<organism evidence="5 6">
    <name type="scientific">Streptomyces thinghirensis</name>
    <dbReference type="NCBI Taxonomy" id="551547"/>
    <lineage>
        <taxon>Bacteria</taxon>
        <taxon>Bacillati</taxon>
        <taxon>Actinomycetota</taxon>
        <taxon>Actinomycetes</taxon>
        <taxon>Kitasatosporales</taxon>
        <taxon>Streptomycetaceae</taxon>
        <taxon>Streptomyces</taxon>
    </lineage>
</organism>
<dbReference type="Gene3D" id="3.90.1170.50">
    <property type="entry name" value="Aldehyde oxidase/xanthine dehydrogenase, a/b hammerhead"/>
    <property type="match status" value="1"/>
</dbReference>
<dbReference type="SMART" id="SM01008">
    <property type="entry name" value="Ald_Xan_dh_C"/>
    <property type="match status" value="1"/>
</dbReference>
<comment type="caution">
    <text evidence="5">The sequence shown here is derived from an EMBL/GenBank/DDBJ whole genome shotgun (WGS) entry which is preliminary data.</text>
</comment>
<sequence>MTGTETVLGAPVERREGREKVTGTARYAAEYDSPGRAQGWPVPAAVARGRVTGVDPAPALAVPGVLAVLTHENAPRLGDPDDPTLALLQSPHVPHRGWFVGLVVAETLEAARAGAAAVRVTYEAEGHDVTLTAAHPEAYVPESANGGFPAVTEHGDPEGAFASSATRVDVEYRIPPLHNHPMEPHTSTAQWDGDRLTVHSSSQGTSAVRTELARMFEVPEDRITVLAEHVGGGFGSKGTPRPEVVLAAMAARETGRPVTVALPRRYLPAVVGHRAPTLHRLRLGADAGGRLTSLTHEVTTHTSRVKEFVEQAAVPARVMYAAPALRTAHRVVRLDVPTPSWMRAPGECPGMYALESAVDELAVELGMDPVELRIRNEPETEPDSGKPFSSRHLVECLREGARRFGWEGRDPRPCSRAAGPLLIGSGVAAATYPVLVSPCAASARALPDGGFVVRVNATDIGTGARTVCAQVAADALGVPLDRVRIEVADSDIGFAPMAGGSSGTASWGWAVHEACVRLTGRLAEHSGPLPDEGIAADADTSGTADAESPYARHAFGAHFAEVTVDTVTGEVRVTRLLGVFAAGRILNARTARSQFIGGMTMGLGMALTEDSTVDPAFGDFAESDLASYHVPAHADVAAVEAHWVDEEDAHLNPMGSKGIGEIGIVGSAAAVGNAVHHATGIRFRELPLTPDRVLTGLLEHEHPAGTLGT</sequence>
<dbReference type="Pfam" id="PF01315">
    <property type="entry name" value="Ald_Xan_dh_C"/>
    <property type="match status" value="1"/>
</dbReference>
<evidence type="ECO:0000256" key="2">
    <source>
        <dbReference type="ARBA" id="ARBA00023002"/>
    </source>
</evidence>
<evidence type="ECO:0000256" key="1">
    <source>
        <dbReference type="ARBA" id="ARBA00022505"/>
    </source>
</evidence>
<dbReference type="InterPro" id="IPR036856">
    <property type="entry name" value="Ald_Oxase/Xan_DH_a/b_sf"/>
</dbReference>
<dbReference type="Proteomes" id="UP001499878">
    <property type="component" value="Unassembled WGS sequence"/>
</dbReference>
<dbReference type="PANTHER" id="PTHR11908:SF132">
    <property type="entry name" value="ALDEHYDE OXIDASE 1-RELATED"/>
    <property type="match status" value="1"/>
</dbReference>
<dbReference type="InterPro" id="IPR008274">
    <property type="entry name" value="AldOxase/xan_DH_MoCoBD1"/>
</dbReference>
<evidence type="ECO:0000256" key="3">
    <source>
        <dbReference type="SAM" id="MobiDB-lite"/>
    </source>
</evidence>
<dbReference type="InterPro" id="IPR046867">
    <property type="entry name" value="AldOxase/xan_DH_MoCoBD2"/>
</dbReference>
<evidence type="ECO:0000259" key="4">
    <source>
        <dbReference type="SMART" id="SM01008"/>
    </source>
</evidence>
<accession>A0ABP9SZK2</accession>
<keyword evidence="1" id="KW-0500">Molybdenum</keyword>
<dbReference type="InterPro" id="IPR037165">
    <property type="entry name" value="AldOxase/xan_DH_Mopterin-bd_sf"/>
</dbReference>
<dbReference type="SUPFAM" id="SSF56003">
    <property type="entry name" value="Molybdenum cofactor-binding domain"/>
    <property type="match status" value="1"/>
</dbReference>
<evidence type="ECO:0000313" key="5">
    <source>
        <dbReference type="EMBL" id="GAA5206922.1"/>
    </source>
</evidence>
<name>A0ABP9SZK2_9ACTN</name>
<dbReference type="InterPro" id="IPR000674">
    <property type="entry name" value="Ald_Oxase/Xan_DH_a/b"/>
</dbReference>
<dbReference type="Pfam" id="PF20256">
    <property type="entry name" value="MoCoBD_2"/>
    <property type="match status" value="1"/>
</dbReference>
<keyword evidence="6" id="KW-1185">Reference proteome</keyword>
<reference evidence="6" key="1">
    <citation type="journal article" date="2019" name="Int. J. Syst. Evol. Microbiol.">
        <title>The Global Catalogue of Microorganisms (GCM) 10K type strain sequencing project: providing services to taxonomists for standard genome sequencing and annotation.</title>
        <authorList>
            <consortium name="The Broad Institute Genomics Platform"/>
            <consortium name="The Broad Institute Genome Sequencing Center for Infectious Disease"/>
            <person name="Wu L."/>
            <person name="Ma J."/>
        </authorList>
    </citation>
    <scope>NUCLEOTIDE SEQUENCE [LARGE SCALE GENOMIC DNA]</scope>
    <source>
        <strain evidence="6">JCM 18306</strain>
    </source>
</reference>
<dbReference type="PANTHER" id="PTHR11908">
    <property type="entry name" value="XANTHINE DEHYDROGENASE"/>
    <property type="match status" value="1"/>
</dbReference>
<protein>
    <submittedName>
        <fullName evidence="5">Xanthine dehydrogenase family protein molybdopterin-binding subunit</fullName>
    </submittedName>
</protein>
<dbReference type="SUPFAM" id="SSF54665">
    <property type="entry name" value="CO dehydrogenase molybdoprotein N-domain-like"/>
    <property type="match status" value="1"/>
</dbReference>
<dbReference type="EMBL" id="BAABJR010000004">
    <property type="protein sequence ID" value="GAA5206922.1"/>
    <property type="molecule type" value="Genomic_DNA"/>
</dbReference>
<dbReference type="InterPro" id="IPR016208">
    <property type="entry name" value="Ald_Oxase/xanthine_DH-like"/>
</dbReference>
<keyword evidence="2" id="KW-0560">Oxidoreductase</keyword>
<proteinExistence type="predicted"/>